<proteinExistence type="predicted"/>
<protein>
    <submittedName>
        <fullName evidence="2">Transposase, Ptta/En/Spm, plant</fullName>
    </submittedName>
</protein>
<feature type="region of interest" description="Disordered" evidence="1">
    <location>
        <begin position="200"/>
        <end position="221"/>
    </location>
</feature>
<dbReference type="OrthoDB" id="1297232at2759"/>
<comment type="caution">
    <text evidence="2">The sequence shown here is derived from an EMBL/GenBank/DDBJ whole genome shotgun (WGS) entry which is preliminary data.</text>
</comment>
<evidence type="ECO:0000313" key="3">
    <source>
        <dbReference type="Proteomes" id="UP000188268"/>
    </source>
</evidence>
<feature type="compositionally biased region" description="Polar residues" evidence="1">
    <location>
        <begin position="277"/>
        <end position="296"/>
    </location>
</feature>
<feature type="region of interest" description="Disordered" evidence="1">
    <location>
        <begin position="256"/>
        <end position="296"/>
    </location>
</feature>
<dbReference type="Proteomes" id="UP000188268">
    <property type="component" value="Unassembled WGS sequence"/>
</dbReference>
<accession>A0A1R3K9S7</accession>
<sequence>MASKCLKDRKQEALRIVQSRFLLEIPKRWVFLNLTKKWRDYKHDLKKLCFDNSSLLVTKNLRPPNSIKGEDVGPIAMYCKTHTKKNGDPLNNETLSVMTQFSEGTVEEHDRQQVENRIMTGILGPERYGRMRGRGLGPIPSVIYGPNSEMFSSRKGGSAAEVQQLRDEISRKELERERQLARIEEENRQEIARIEARFEAQRQEESARHETESARHEAERARHEIERARMQRQLDQLMKIVQSNFPVDGLSVPSIDQLQGLQDGSDNSGSGGGSAHFVNTSISSAQSRCGKQLDTS</sequence>
<dbReference type="Gramene" id="OMP03847">
    <property type="protein sequence ID" value="OMP03847"/>
    <property type="gene ID" value="CCACVL1_02243"/>
</dbReference>
<reference evidence="2 3" key="1">
    <citation type="submission" date="2013-09" db="EMBL/GenBank/DDBJ databases">
        <title>Corchorus capsularis genome sequencing.</title>
        <authorList>
            <person name="Alam M."/>
            <person name="Haque M.S."/>
            <person name="Islam M.S."/>
            <person name="Emdad E.M."/>
            <person name="Islam M.M."/>
            <person name="Ahmed B."/>
            <person name="Halim A."/>
            <person name="Hossen Q.M.M."/>
            <person name="Hossain M.Z."/>
            <person name="Ahmed R."/>
            <person name="Khan M.M."/>
            <person name="Islam R."/>
            <person name="Rashid M.M."/>
            <person name="Khan S.A."/>
            <person name="Rahman M.S."/>
            <person name="Alam M."/>
        </authorList>
    </citation>
    <scope>NUCLEOTIDE SEQUENCE [LARGE SCALE GENOMIC DNA]</scope>
    <source>
        <strain evidence="3">cv. CVL-1</strain>
        <tissue evidence="2">Whole seedling</tissue>
    </source>
</reference>
<organism evidence="2 3">
    <name type="scientific">Corchorus capsularis</name>
    <name type="common">Jute</name>
    <dbReference type="NCBI Taxonomy" id="210143"/>
    <lineage>
        <taxon>Eukaryota</taxon>
        <taxon>Viridiplantae</taxon>
        <taxon>Streptophyta</taxon>
        <taxon>Embryophyta</taxon>
        <taxon>Tracheophyta</taxon>
        <taxon>Spermatophyta</taxon>
        <taxon>Magnoliopsida</taxon>
        <taxon>eudicotyledons</taxon>
        <taxon>Gunneridae</taxon>
        <taxon>Pentapetalae</taxon>
        <taxon>rosids</taxon>
        <taxon>malvids</taxon>
        <taxon>Malvales</taxon>
        <taxon>Malvaceae</taxon>
        <taxon>Grewioideae</taxon>
        <taxon>Apeibeae</taxon>
        <taxon>Corchorus</taxon>
    </lineage>
</organism>
<dbReference type="AlphaFoldDB" id="A0A1R3K9S7"/>
<gene>
    <name evidence="2" type="ORF">CCACVL1_02243</name>
</gene>
<keyword evidence="3" id="KW-1185">Reference proteome</keyword>
<evidence type="ECO:0000313" key="2">
    <source>
        <dbReference type="EMBL" id="OMP03847.1"/>
    </source>
</evidence>
<name>A0A1R3K9S7_COCAP</name>
<dbReference type="EMBL" id="AWWV01005921">
    <property type="protein sequence ID" value="OMP03847.1"/>
    <property type="molecule type" value="Genomic_DNA"/>
</dbReference>
<evidence type="ECO:0000256" key="1">
    <source>
        <dbReference type="SAM" id="MobiDB-lite"/>
    </source>
</evidence>